<dbReference type="Proteomes" id="UP000663881">
    <property type="component" value="Unassembled WGS sequence"/>
</dbReference>
<feature type="non-terminal residue" evidence="2">
    <location>
        <position position="239"/>
    </location>
</feature>
<gene>
    <name evidence="2" type="ORF">OKA104_LOCUS46196</name>
</gene>
<sequence>ASLIDYIIKNGKIPDIVQDLVNTGFELYSTKDGDNGTATIPPAAFEQLFQKMELSRPYALMAYKFLTENGTKPLDADKVNSIVRAVVTSSDDAHNSHFLLPGFFKTITNKDNEKDAKDQTPPAEQDTNEKQAPSTPSQPQAGDSKEANKSPSQPEAPSGQQQTDKPQQPQTPGTPQQPAKPPQPQSPGGSQQPGKPLQPQSPGGSQQPGKPQTPTSPQPRTPTSPGKPPQPQSPGGSQQ</sequence>
<feature type="region of interest" description="Disordered" evidence="1">
    <location>
        <begin position="111"/>
        <end position="239"/>
    </location>
</feature>
<feature type="compositionally biased region" description="Low complexity" evidence="1">
    <location>
        <begin position="186"/>
        <end position="213"/>
    </location>
</feature>
<dbReference type="AlphaFoldDB" id="A0A820HST0"/>
<comment type="caution">
    <text evidence="2">The sequence shown here is derived from an EMBL/GenBank/DDBJ whole genome shotgun (WGS) entry which is preliminary data.</text>
</comment>
<feature type="compositionally biased region" description="Pro residues" evidence="1">
    <location>
        <begin position="214"/>
        <end position="232"/>
    </location>
</feature>
<organism evidence="2 3">
    <name type="scientific">Adineta steineri</name>
    <dbReference type="NCBI Taxonomy" id="433720"/>
    <lineage>
        <taxon>Eukaryota</taxon>
        <taxon>Metazoa</taxon>
        <taxon>Spiralia</taxon>
        <taxon>Gnathifera</taxon>
        <taxon>Rotifera</taxon>
        <taxon>Eurotatoria</taxon>
        <taxon>Bdelloidea</taxon>
        <taxon>Adinetida</taxon>
        <taxon>Adinetidae</taxon>
        <taxon>Adineta</taxon>
    </lineage>
</organism>
<evidence type="ECO:0000313" key="2">
    <source>
        <dbReference type="EMBL" id="CAF4300831.1"/>
    </source>
</evidence>
<feature type="compositionally biased region" description="Low complexity" evidence="1">
    <location>
        <begin position="157"/>
        <end position="177"/>
    </location>
</feature>
<evidence type="ECO:0000313" key="3">
    <source>
        <dbReference type="Proteomes" id="UP000663881"/>
    </source>
</evidence>
<proteinExistence type="predicted"/>
<dbReference type="EMBL" id="CAJOAY010016429">
    <property type="protein sequence ID" value="CAF4300831.1"/>
    <property type="molecule type" value="Genomic_DNA"/>
</dbReference>
<accession>A0A820HST0</accession>
<reference evidence="2" key="1">
    <citation type="submission" date="2021-02" db="EMBL/GenBank/DDBJ databases">
        <authorList>
            <person name="Nowell W R."/>
        </authorList>
    </citation>
    <scope>NUCLEOTIDE SEQUENCE</scope>
</reference>
<name>A0A820HST0_9BILA</name>
<feature type="non-terminal residue" evidence="2">
    <location>
        <position position="1"/>
    </location>
</feature>
<evidence type="ECO:0000256" key="1">
    <source>
        <dbReference type="SAM" id="MobiDB-lite"/>
    </source>
</evidence>
<protein>
    <submittedName>
        <fullName evidence="2">Uncharacterized protein</fullName>
    </submittedName>
</protein>
<feature type="compositionally biased region" description="Polar residues" evidence="1">
    <location>
        <begin position="130"/>
        <end position="141"/>
    </location>
</feature>